<evidence type="ECO:0000313" key="1">
    <source>
        <dbReference type="EMBL" id="GAH89956.1"/>
    </source>
</evidence>
<evidence type="ECO:0008006" key="2">
    <source>
        <dbReference type="Google" id="ProtNLM"/>
    </source>
</evidence>
<comment type="caution">
    <text evidence="1">The sequence shown here is derived from an EMBL/GenBank/DDBJ whole genome shotgun (WGS) entry which is preliminary data.</text>
</comment>
<accession>X1J5K1</accession>
<feature type="non-terminal residue" evidence="1">
    <location>
        <position position="208"/>
    </location>
</feature>
<gene>
    <name evidence="1" type="ORF">S06H3_02686</name>
</gene>
<proteinExistence type="predicted"/>
<dbReference type="AlphaFoldDB" id="X1J5K1"/>
<dbReference type="Pfam" id="PF13483">
    <property type="entry name" value="Lactamase_B_3"/>
    <property type="match status" value="1"/>
</dbReference>
<organism evidence="1">
    <name type="scientific">marine sediment metagenome</name>
    <dbReference type="NCBI Taxonomy" id="412755"/>
    <lineage>
        <taxon>unclassified sequences</taxon>
        <taxon>metagenomes</taxon>
        <taxon>ecological metagenomes</taxon>
    </lineage>
</organism>
<dbReference type="PANTHER" id="PTHR42967">
    <property type="entry name" value="METAL DEPENDENT HYDROLASE"/>
    <property type="match status" value="1"/>
</dbReference>
<dbReference type="SUPFAM" id="SSF56281">
    <property type="entry name" value="Metallo-hydrolase/oxidoreductase"/>
    <property type="match status" value="1"/>
</dbReference>
<dbReference type="EMBL" id="BARV01000806">
    <property type="protein sequence ID" value="GAH89956.1"/>
    <property type="molecule type" value="Genomic_DNA"/>
</dbReference>
<dbReference type="PANTHER" id="PTHR42967:SF1">
    <property type="entry name" value="MBL FOLD METALLO-HYDROLASE"/>
    <property type="match status" value="1"/>
</dbReference>
<name>X1J5K1_9ZZZZ</name>
<dbReference type="Gene3D" id="3.60.15.10">
    <property type="entry name" value="Ribonuclease Z/Hydroxyacylglutathione hydrolase-like"/>
    <property type="match status" value="1"/>
</dbReference>
<protein>
    <recommendedName>
        <fullName evidence="2">Metallo-beta-lactamase domain-containing protein</fullName>
    </recommendedName>
</protein>
<reference evidence="1" key="1">
    <citation type="journal article" date="2014" name="Front. Microbiol.">
        <title>High frequency of phylogenetically diverse reductive dehalogenase-homologous genes in deep subseafloor sedimentary metagenomes.</title>
        <authorList>
            <person name="Kawai M."/>
            <person name="Futagami T."/>
            <person name="Toyoda A."/>
            <person name="Takaki Y."/>
            <person name="Nishi S."/>
            <person name="Hori S."/>
            <person name="Arai W."/>
            <person name="Tsubouchi T."/>
            <person name="Morono Y."/>
            <person name="Uchiyama I."/>
            <person name="Ito T."/>
            <person name="Fujiyama A."/>
            <person name="Inagaki F."/>
            <person name="Takami H."/>
        </authorList>
    </citation>
    <scope>NUCLEOTIDE SEQUENCE</scope>
    <source>
        <strain evidence="1">Expedition CK06-06</strain>
    </source>
</reference>
<dbReference type="InterPro" id="IPR036866">
    <property type="entry name" value="RibonucZ/Hydroxyglut_hydro"/>
</dbReference>
<sequence length="208" mass="22866">MEISWLGHSCFIIKGKGKTVITDPYSPNLGYCLGQPRADIVTLSHLHPGHSYTEGVTNNPKQIKDPGEYEIGGTFITGIATFHDNENGKIKGKNTVYLIEMDGITLCHLGDLGHQLTPKLVEELGVIDILFLPVGEISTIPIDIAIETVGQLNPHIVIPMHYKTDALIMNLKPVDKFLRKMGIREPEAKLKFSVTPSSLDSWTPAIAQ</sequence>